<dbReference type="Pfam" id="PF14301">
    <property type="entry name" value="DUF4376"/>
    <property type="match status" value="1"/>
</dbReference>
<name>A0A8T6QIP2_ECOLX</name>
<gene>
    <name evidence="2" type="ORF">G3W53_32930</name>
</gene>
<evidence type="ECO:0000313" key="3">
    <source>
        <dbReference type="Proteomes" id="UP000471360"/>
    </source>
</evidence>
<evidence type="ECO:0000313" key="2">
    <source>
        <dbReference type="EMBL" id="NEN74695.1"/>
    </source>
</evidence>
<reference evidence="2 3" key="1">
    <citation type="submission" date="2020-02" db="EMBL/GenBank/DDBJ databases">
        <authorList>
            <person name="Subbiah M."/>
            <person name="Call D."/>
        </authorList>
    </citation>
    <scope>NUCLEOTIDE SEQUENCE [LARGE SCALE GENOMIC DNA]</scope>
    <source>
        <strain evidence="2 3">8375wB1</strain>
    </source>
</reference>
<accession>A0A8T6QIP2</accession>
<dbReference type="InterPro" id="IPR025484">
    <property type="entry name" value="DUF4376"/>
</dbReference>
<feature type="non-terminal residue" evidence="2">
    <location>
        <position position="77"/>
    </location>
</feature>
<dbReference type="Proteomes" id="UP000471360">
    <property type="component" value="Unassembled WGS sequence"/>
</dbReference>
<sequence length="77" mass="8560">MNAWRNAMEAANYTFEHNGRKWDYGKSTQTRLEPSVAAAKAGILPEGFFWTDAENNDVPMTAGELMALSEAAEKAMF</sequence>
<organism evidence="2 3">
    <name type="scientific">Escherichia coli</name>
    <dbReference type="NCBI Taxonomy" id="562"/>
    <lineage>
        <taxon>Bacteria</taxon>
        <taxon>Pseudomonadati</taxon>
        <taxon>Pseudomonadota</taxon>
        <taxon>Gammaproteobacteria</taxon>
        <taxon>Enterobacterales</taxon>
        <taxon>Enterobacteriaceae</taxon>
        <taxon>Escherichia</taxon>
    </lineage>
</organism>
<proteinExistence type="predicted"/>
<comment type="caution">
    <text evidence="2">The sequence shown here is derived from an EMBL/GenBank/DDBJ whole genome shotgun (WGS) entry which is preliminary data.</text>
</comment>
<feature type="domain" description="DUF4376" evidence="1">
    <location>
        <begin position="2"/>
        <end position="73"/>
    </location>
</feature>
<dbReference type="AlphaFoldDB" id="A0A8T6QIP2"/>
<dbReference type="EMBL" id="JAAGYP010001085">
    <property type="protein sequence ID" value="NEN74695.1"/>
    <property type="molecule type" value="Genomic_DNA"/>
</dbReference>
<evidence type="ECO:0000259" key="1">
    <source>
        <dbReference type="Pfam" id="PF14301"/>
    </source>
</evidence>
<protein>
    <submittedName>
        <fullName evidence="2">DUF4376 domain-containing protein</fullName>
    </submittedName>
</protein>